<protein>
    <recommendedName>
        <fullName evidence="1">YjiS-like domain-containing protein</fullName>
    </recommendedName>
</protein>
<gene>
    <name evidence="2" type="ORF">HDIA_0989</name>
</gene>
<name>A0A2C9D2P5_9HYPH</name>
<feature type="domain" description="YjiS-like" evidence="1">
    <location>
        <begin position="32"/>
        <end position="60"/>
    </location>
</feature>
<dbReference type="EMBL" id="LT960614">
    <property type="protein sequence ID" value="SON54530.1"/>
    <property type="molecule type" value="Genomic_DNA"/>
</dbReference>
<dbReference type="OrthoDB" id="8163716at2"/>
<proteinExistence type="predicted"/>
<keyword evidence="3" id="KW-1185">Reference proteome</keyword>
<dbReference type="RefSeq" id="WP_099554930.1">
    <property type="nucleotide sequence ID" value="NZ_LT960614.1"/>
</dbReference>
<dbReference type="Pfam" id="PF06568">
    <property type="entry name" value="YjiS-like"/>
    <property type="match status" value="1"/>
</dbReference>
<dbReference type="Proteomes" id="UP000223606">
    <property type="component" value="Chromosome 1"/>
</dbReference>
<evidence type="ECO:0000313" key="2">
    <source>
        <dbReference type="EMBL" id="SON54530.1"/>
    </source>
</evidence>
<dbReference type="InterPro" id="IPR009506">
    <property type="entry name" value="YjiS-like"/>
</dbReference>
<accession>A0A2C9D2P5</accession>
<organism evidence="2 3">
    <name type="scientific">Hartmannibacter diazotrophicus</name>
    <dbReference type="NCBI Taxonomy" id="1482074"/>
    <lineage>
        <taxon>Bacteria</taxon>
        <taxon>Pseudomonadati</taxon>
        <taxon>Pseudomonadota</taxon>
        <taxon>Alphaproteobacteria</taxon>
        <taxon>Hyphomicrobiales</taxon>
        <taxon>Pleomorphomonadaceae</taxon>
        <taxon>Hartmannibacter</taxon>
    </lineage>
</organism>
<evidence type="ECO:0000259" key="1">
    <source>
        <dbReference type="Pfam" id="PF06568"/>
    </source>
</evidence>
<dbReference type="KEGG" id="hdi:HDIA_0989"/>
<evidence type="ECO:0000313" key="3">
    <source>
        <dbReference type="Proteomes" id="UP000223606"/>
    </source>
</evidence>
<reference evidence="3" key="1">
    <citation type="submission" date="2017-09" db="EMBL/GenBank/DDBJ databases">
        <title>Genome sequence of Nannocystis excedens DSM 71.</title>
        <authorList>
            <person name="Blom J."/>
        </authorList>
    </citation>
    <scope>NUCLEOTIDE SEQUENCE [LARGE SCALE GENOMIC DNA]</scope>
    <source>
        <strain evidence="3">type strain: E19</strain>
    </source>
</reference>
<sequence>MTTIIRTSAPKMSSGFSPVAAALRMVRSITVRWGNYREKRLTLQHLKELDARLLDDVGLSAFDVHHSAQLPPRLHTEWR</sequence>
<dbReference type="AlphaFoldDB" id="A0A2C9D2P5"/>